<reference evidence="5" key="1">
    <citation type="submission" date="2020-07" db="EMBL/GenBank/DDBJ databases">
        <title>Vallitalea pronyensis genome.</title>
        <authorList>
            <person name="Postec A."/>
        </authorList>
    </citation>
    <scope>NUCLEOTIDE SEQUENCE</scope>
    <source>
        <strain evidence="5">FatNI3</strain>
    </source>
</reference>
<dbReference type="NCBIfam" id="NF038402">
    <property type="entry name" value="TroA_like"/>
    <property type="match status" value="1"/>
</dbReference>
<keyword evidence="2" id="KW-0732">Signal</keyword>
<name>A0A8J8MNF1_9FIRM</name>
<sequence>MKKGIRLWISILLIVGLMVFGLVACGEKKATDDTYQDANNPVEQEEDKAQDEQQEKDTTEDQENASDEAEGDYYPITIQDRFGKDVVIEQEPEKIISISPEMTETLFAIGVGDKVIGRTDYCDYPSDVLSIESIGSLTEPNIEKIIESGADVVFASSHVNDESVAQLNEQGVKVVALSWNENLEGVYGYMTTIGQVVNRTQETEDLVTKMKEIFDQYTKAVADLEKPTAYFITGFGEYGDFAATGDTFLGQLIEMAGAENAAADGTMWSYSIEKLVEKDPQYLMCSSSYNSKQQIEGLEGYKTLTAVKEGHLYEVDENLFFRQGPRLADGFARLVEIFHPEAAKIDIGKE</sequence>
<dbReference type="Gene3D" id="3.40.50.1980">
    <property type="entry name" value="Nitrogenase molybdenum iron protein domain"/>
    <property type="match status" value="2"/>
</dbReference>
<gene>
    <name evidence="5" type="ORF">HZI73_21115</name>
</gene>
<dbReference type="RefSeq" id="WP_212695343.1">
    <property type="nucleotide sequence ID" value="NZ_CP058649.1"/>
</dbReference>
<dbReference type="Pfam" id="PF01497">
    <property type="entry name" value="Peripla_BP_2"/>
    <property type="match status" value="1"/>
</dbReference>
<accession>A0A8J8MNF1</accession>
<dbReference type="PANTHER" id="PTHR30535">
    <property type="entry name" value="VITAMIN B12-BINDING PROTEIN"/>
    <property type="match status" value="1"/>
</dbReference>
<feature type="domain" description="Fe/B12 periplasmic-binding" evidence="4">
    <location>
        <begin position="94"/>
        <end position="342"/>
    </location>
</feature>
<dbReference type="SUPFAM" id="SSF53807">
    <property type="entry name" value="Helical backbone' metal receptor"/>
    <property type="match status" value="1"/>
</dbReference>
<dbReference type="InterPro" id="IPR002491">
    <property type="entry name" value="ABC_transptr_periplasmic_BD"/>
</dbReference>
<evidence type="ECO:0000313" key="5">
    <source>
        <dbReference type="EMBL" id="QUI24651.1"/>
    </source>
</evidence>
<evidence type="ECO:0000256" key="2">
    <source>
        <dbReference type="ARBA" id="ARBA00022729"/>
    </source>
</evidence>
<dbReference type="PANTHER" id="PTHR30535:SF34">
    <property type="entry name" value="MOLYBDATE-BINDING PROTEIN MOLA"/>
    <property type="match status" value="1"/>
</dbReference>
<evidence type="ECO:0000256" key="3">
    <source>
        <dbReference type="SAM" id="MobiDB-lite"/>
    </source>
</evidence>
<keyword evidence="6" id="KW-1185">Reference proteome</keyword>
<dbReference type="EMBL" id="CP058649">
    <property type="protein sequence ID" value="QUI24651.1"/>
    <property type="molecule type" value="Genomic_DNA"/>
</dbReference>
<dbReference type="GO" id="GO:0071281">
    <property type="term" value="P:cellular response to iron ion"/>
    <property type="evidence" value="ECO:0007669"/>
    <property type="project" value="TreeGrafter"/>
</dbReference>
<feature type="compositionally biased region" description="Basic and acidic residues" evidence="3">
    <location>
        <begin position="50"/>
        <end position="59"/>
    </location>
</feature>
<dbReference type="PROSITE" id="PS51257">
    <property type="entry name" value="PROKAR_LIPOPROTEIN"/>
    <property type="match status" value="1"/>
</dbReference>
<dbReference type="InterPro" id="IPR054828">
    <property type="entry name" value="Vit_B12_bind_prot"/>
</dbReference>
<evidence type="ECO:0000313" key="6">
    <source>
        <dbReference type="Proteomes" id="UP000683246"/>
    </source>
</evidence>
<protein>
    <submittedName>
        <fullName evidence="5">ABC transporter substrate-binding protein</fullName>
    </submittedName>
</protein>
<organism evidence="5 6">
    <name type="scientific">Vallitalea pronyensis</name>
    <dbReference type="NCBI Taxonomy" id="1348613"/>
    <lineage>
        <taxon>Bacteria</taxon>
        <taxon>Bacillati</taxon>
        <taxon>Bacillota</taxon>
        <taxon>Clostridia</taxon>
        <taxon>Lachnospirales</taxon>
        <taxon>Vallitaleaceae</taxon>
        <taxon>Vallitalea</taxon>
    </lineage>
</organism>
<proteinExistence type="inferred from homology"/>
<evidence type="ECO:0000259" key="4">
    <source>
        <dbReference type="PROSITE" id="PS50983"/>
    </source>
</evidence>
<dbReference type="Proteomes" id="UP000683246">
    <property type="component" value="Chromosome"/>
</dbReference>
<feature type="region of interest" description="Disordered" evidence="3">
    <location>
        <begin position="32"/>
        <end position="72"/>
    </location>
</feature>
<dbReference type="KEGG" id="vpy:HZI73_21115"/>
<dbReference type="PROSITE" id="PS50983">
    <property type="entry name" value="FE_B12_PBP"/>
    <property type="match status" value="1"/>
</dbReference>
<feature type="compositionally biased region" description="Acidic residues" evidence="3">
    <location>
        <begin position="60"/>
        <end position="71"/>
    </location>
</feature>
<dbReference type="AlphaFoldDB" id="A0A8J8MNF1"/>
<evidence type="ECO:0000256" key="1">
    <source>
        <dbReference type="ARBA" id="ARBA00008814"/>
    </source>
</evidence>
<dbReference type="InterPro" id="IPR050902">
    <property type="entry name" value="ABC_Transporter_SBP"/>
</dbReference>
<comment type="similarity">
    <text evidence="1">Belongs to the bacterial solute-binding protein 8 family.</text>
</comment>
<dbReference type="CDD" id="cd01143">
    <property type="entry name" value="YvrC"/>
    <property type="match status" value="1"/>
</dbReference>